<dbReference type="SMART" id="SM00774">
    <property type="entry name" value="WRKY"/>
    <property type="match status" value="1"/>
</dbReference>
<keyword evidence="4" id="KW-0804">Transcription</keyword>
<dbReference type="EMBL" id="CM017322">
    <property type="protein sequence ID" value="KAE8007904.1"/>
    <property type="molecule type" value="Genomic_DNA"/>
</dbReference>
<organism evidence="7 8">
    <name type="scientific">Carpinus fangiana</name>
    <dbReference type="NCBI Taxonomy" id="176857"/>
    <lineage>
        <taxon>Eukaryota</taxon>
        <taxon>Viridiplantae</taxon>
        <taxon>Streptophyta</taxon>
        <taxon>Embryophyta</taxon>
        <taxon>Tracheophyta</taxon>
        <taxon>Spermatophyta</taxon>
        <taxon>Magnoliopsida</taxon>
        <taxon>eudicotyledons</taxon>
        <taxon>Gunneridae</taxon>
        <taxon>Pentapetalae</taxon>
        <taxon>rosids</taxon>
        <taxon>fabids</taxon>
        <taxon>Fagales</taxon>
        <taxon>Betulaceae</taxon>
        <taxon>Carpinus</taxon>
    </lineage>
</organism>
<dbReference type="PROSITE" id="PS50811">
    <property type="entry name" value="WRKY"/>
    <property type="match status" value="1"/>
</dbReference>
<dbReference type="OrthoDB" id="1888929at2759"/>
<reference evidence="7 8" key="1">
    <citation type="submission" date="2019-06" db="EMBL/GenBank/DDBJ databases">
        <title>A chromosomal-level reference genome of Carpinus fangiana (Coryloideae, Betulaceae).</title>
        <authorList>
            <person name="Yang X."/>
            <person name="Wang Z."/>
            <person name="Zhang L."/>
            <person name="Hao G."/>
            <person name="Liu J."/>
            <person name="Yang Y."/>
        </authorList>
    </citation>
    <scope>NUCLEOTIDE SEQUENCE [LARGE SCALE GENOMIC DNA]</scope>
    <source>
        <strain evidence="7">Cfa_2016G</strain>
        <tissue evidence="7">Leaf</tissue>
    </source>
</reference>
<keyword evidence="8" id="KW-1185">Reference proteome</keyword>
<dbReference type="PANTHER" id="PTHR32096:SF133">
    <property type="entry name" value="WRKY TRANSCRIPTION FACTOR 41-RELATED"/>
    <property type="match status" value="1"/>
</dbReference>
<evidence type="ECO:0000256" key="5">
    <source>
        <dbReference type="ARBA" id="ARBA00023242"/>
    </source>
</evidence>
<keyword evidence="3" id="KW-0238">DNA-binding</keyword>
<dbReference type="PANTHER" id="PTHR32096">
    <property type="entry name" value="WRKY TRANSCRIPTION FACTOR 30-RELATED-RELATED"/>
    <property type="match status" value="1"/>
</dbReference>
<evidence type="ECO:0000313" key="8">
    <source>
        <dbReference type="Proteomes" id="UP000327013"/>
    </source>
</evidence>
<gene>
    <name evidence="7" type="ORF">FH972_004461</name>
</gene>
<dbReference type="InterPro" id="IPR036576">
    <property type="entry name" value="WRKY_dom_sf"/>
</dbReference>
<evidence type="ECO:0000256" key="4">
    <source>
        <dbReference type="ARBA" id="ARBA00023163"/>
    </source>
</evidence>
<dbReference type="Gene3D" id="2.20.25.80">
    <property type="entry name" value="WRKY domain"/>
    <property type="match status" value="1"/>
</dbReference>
<dbReference type="GO" id="GO:0000976">
    <property type="term" value="F:transcription cis-regulatory region binding"/>
    <property type="evidence" value="ECO:0007669"/>
    <property type="project" value="TreeGrafter"/>
</dbReference>
<dbReference type="GO" id="GO:0005634">
    <property type="term" value="C:nucleus"/>
    <property type="evidence" value="ECO:0007669"/>
    <property type="project" value="UniProtKB-SubCell"/>
</dbReference>
<evidence type="ECO:0000313" key="7">
    <source>
        <dbReference type="EMBL" id="KAE8007904.1"/>
    </source>
</evidence>
<proteinExistence type="predicted"/>
<dbReference type="GO" id="GO:0003700">
    <property type="term" value="F:DNA-binding transcription factor activity"/>
    <property type="evidence" value="ECO:0007669"/>
    <property type="project" value="InterPro"/>
</dbReference>
<accession>A0A5N6QLM4</accession>
<dbReference type="Pfam" id="PF03106">
    <property type="entry name" value="WRKY"/>
    <property type="match status" value="1"/>
</dbReference>
<dbReference type="SUPFAM" id="SSF118290">
    <property type="entry name" value="WRKY DNA-binding domain"/>
    <property type="match status" value="1"/>
</dbReference>
<comment type="subcellular location">
    <subcellularLocation>
        <location evidence="1">Nucleus</location>
    </subcellularLocation>
</comment>
<dbReference type="InterPro" id="IPR044810">
    <property type="entry name" value="WRKY_plant"/>
</dbReference>
<evidence type="ECO:0000256" key="1">
    <source>
        <dbReference type="ARBA" id="ARBA00004123"/>
    </source>
</evidence>
<feature type="domain" description="WRKY" evidence="6">
    <location>
        <begin position="62"/>
        <end position="111"/>
    </location>
</feature>
<keyword evidence="2" id="KW-0805">Transcription regulation</keyword>
<dbReference type="AlphaFoldDB" id="A0A5N6QLM4"/>
<keyword evidence="5" id="KW-0539">Nucleus</keyword>
<dbReference type="InterPro" id="IPR003657">
    <property type="entry name" value="WRKY_dom"/>
</dbReference>
<name>A0A5N6QLM4_9ROSI</name>
<protein>
    <recommendedName>
        <fullName evidence="6">WRKY domain-containing protein</fullName>
    </recommendedName>
</protein>
<evidence type="ECO:0000256" key="3">
    <source>
        <dbReference type="ARBA" id="ARBA00023125"/>
    </source>
</evidence>
<evidence type="ECO:0000256" key="2">
    <source>
        <dbReference type="ARBA" id="ARBA00023015"/>
    </source>
</evidence>
<sequence>MSIRKTPSNWYGPWTTAAGYWKSTGAQAGSCTSIVRGTLLRPHLTTHKKGFAKVDTTGPQVRVEGPLDDGYRWRKYGQKDIPDSNYPRGYYRCTHRHAQGCLATKLVQRSTQLYLKSLIEECTRVHGARAALL</sequence>
<evidence type="ECO:0000259" key="6">
    <source>
        <dbReference type="PROSITE" id="PS50811"/>
    </source>
</evidence>
<dbReference type="Proteomes" id="UP000327013">
    <property type="component" value="Chromosome 2"/>
</dbReference>